<gene>
    <name evidence="7" type="ORF">CLO192961_LOCUS429840</name>
</gene>
<feature type="region of interest" description="Disordered" evidence="5">
    <location>
        <begin position="1"/>
        <end position="20"/>
    </location>
</feature>
<evidence type="ECO:0000256" key="5">
    <source>
        <dbReference type="SAM" id="MobiDB-lite"/>
    </source>
</evidence>
<accession>A0ABY6UWZ4</accession>
<organism evidence="7 8">
    <name type="scientific">Bionectria ochroleuca</name>
    <name type="common">Gliocladium roseum</name>
    <dbReference type="NCBI Taxonomy" id="29856"/>
    <lineage>
        <taxon>Eukaryota</taxon>
        <taxon>Fungi</taxon>
        <taxon>Dikarya</taxon>
        <taxon>Ascomycota</taxon>
        <taxon>Pezizomycotina</taxon>
        <taxon>Sordariomycetes</taxon>
        <taxon>Hypocreomycetidae</taxon>
        <taxon>Hypocreales</taxon>
        <taxon>Bionectriaceae</taxon>
        <taxon>Clonostachys</taxon>
    </lineage>
</organism>
<evidence type="ECO:0000256" key="4">
    <source>
        <dbReference type="ARBA" id="ARBA00031123"/>
    </source>
</evidence>
<dbReference type="InterPro" id="IPR052519">
    <property type="entry name" value="Euk-type_GlcNAc_Kinase"/>
</dbReference>
<dbReference type="Proteomes" id="UP000766486">
    <property type="component" value="Unassembled WGS sequence"/>
</dbReference>
<dbReference type="PANTHER" id="PTHR43190">
    <property type="entry name" value="N-ACETYL-D-GLUCOSAMINE KINASE"/>
    <property type="match status" value="1"/>
</dbReference>
<reference evidence="7 8" key="1">
    <citation type="submission" date="2019-06" db="EMBL/GenBank/DDBJ databases">
        <authorList>
            <person name="Broberg M."/>
        </authorList>
    </citation>
    <scope>NUCLEOTIDE SEQUENCE [LARGE SCALE GENOMIC DNA]</scope>
</reference>
<name>A0ABY6UWZ4_BIOOC</name>
<dbReference type="InterPro" id="IPR043129">
    <property type="entry name" value="ATPase_NBD"/>
</dbReference>
<dbReference type="Pfam" id="PF01869">
    <property type="entry name" value="BcrAD_BadFG"/>
    <property type="match status" value="1"/>
</dbReference>
<comment type="similarity">
    <text evidence="1">Belongs to the eukaryotic-type N-acetylglucosamine kinase family.</text>
</comment>
<dbReference type="InterPro" id="IPR002731">
    <property type="entry name" value="ATPase_BadF"/>
</dbReference>
<feature type="domain" description="ATPase BadF/BadG/BcrA/BcrD type" evidence="6">
    <location>
        <begin position="40"/>
        <end position="351"/>
    </location>
</feature>
<keyword evidence="8" id="KW-1185">Reference proteome</keyword>
<proteinExistence type="inferred from homology"/>
<evidence type="ECO:0000313" key="8">
    <source>
        <dbReference type="Proteomes" id="UP000766486"/>
    </source>
</evidence>
<dbReference type="Gene3D" id="3.30.420.40">
    <property type="match status" value="2"/>
</dbReference>
<evidence type="ECO:0000313" key="7">
    <source>
        <dbReference type="EMBL" id="VUC35951.1"/>
    </source>
</evidence>
<evidence type="ECO:0000256" key="1">
    <source>
        <dbReference type="ARBA" id="ARBA00006198"/>
    </source>
</evidence>
<comment type="caution">
    <text evidence="7">The sequence shown here is derived from an EMBL/GenBank/DDBJ whole genome shotgun (WGS) entry which is preliminary data.</text>
</comment>
<evidence type="ECO:0000256" key="2">
    <source>
        <dbReference type="ARBA" id="ARBA00012122"/>
    </source>
</evidence>
<dbReference type="EMBL" id="CABFNS010000923">
    <property type="protein sequence ID" value="VUC35951.1"/>
    <property type="molecule type" value="Genomic_DNA"/>
</dbReference>
<evidence type="ECO:0000256" key="3">
    <source>
        <dbReference type="ARBA" id="ARBA00014974"/>
    </source>
</evidence>
<evidence type="ECO:0000259" key="6">
    <source>
        <dbReference type="Pfam" id="PF01869"/>
    </source>
</evidence>
<sequence>MADKRLGRSDEAFSHVPEEHGRSNEVTVQAKYLERLVLCVDAGGTSCRAALLSANGEIASSIGGPCNVTTSGLDVTLVTISKVVQDAINNHQETRGQPLRKITFSQVWVGLAGYDRPSLKPHIDAALSELFRLPLNKGLKVSSDIDLLPAALSSRQNITSAIVLVVGTGAIAMSYKRDGNEFQRIGRAGGWGRLFGDDGSGYATGREGIRKALRHCDLHCLKRAIGATPPPFPPLAKAILEHFQALYPDCNAENLLGTLLVPKPVLHGQDDGDLLRTKDIASAASVVISMVTKDLEAKQIMESGADSVAELVKILVKEQSIDVARCALVLGGGLMKASVYKESVLSHIETYSGEFSYIASVDQPVIAGVRHLLDCKQN</sequence>
<protein>
    <recommendedName>
        <fullName evidence="3">N-acetyl-D-glucosamine kinase</fullName>
        <ecNumber evidence="2">2.7.1.59</ecNumber>
    </recommendedName>
    <alternativeName>
        <fullName evidence="4">GlcNAc kinase</fullName>
    </alternativeName>
</protein>
<dbReference type="SUPFAM" id="SSF53067">
    <property type="entry name" value="Actin-like ATPase domain"/>
    <property type="match status" value="2"/>
</dbReference>
<dbReference type="EC" id="2.7.1.59" evidence="2"/>
<dbReference type="PANTHER" id="PTHR43190:SF3">
    <property type="entry name" value="N-ACETYL-D-GLUCOSAMINE KINASE"/>
    <property type="match status" value="1"/>
</dbReference>